<gene>
    <name evidence="2" type="ORF">FG384_03545</name>
</gene>
<keyword evidence="3" id="KW-1185">Reference proteome</keyword>
<dbReference type="Pfam" id="PF16888">
    <property type="entry name" value="YwqH-like"/>
    <property type="match status" value="1"/>
</dbReference>
<dbReference type="OrthoDB" id="2454201at2"/>
<comment type="caution">
    <text evidence="2">The sequence shown here is derived from an EMBL/GenBank/DDBJ whole genome shotgun (WGS) entry which is preliminary data.</text>
</comment>
<protein>
    <submittedName>
        <fullName evidence="2">DUF5082 domain-containing protein</fullName>
    </submittedName>
</protein>
<dbReference type="InterPro" id="IPR031681">
    <property type="entry name" value="YwqH-like"/>
</dbReference>
<feature type="coiled-coil region" evidence="1">
    <location>
        <begin position="102"/>
        <end position="129"/>
    </location>
</feature>
<evidence type="ECO:0000256" key="1">
    <source>
        <dbReference type="SAM" id="Coils"/>
    </source>
</evidence>
<organism evidence="2 3">
    <name type="scientific">Psychrobacillus vulpis</name>
    <dbReference type="NCBI Taxonomy" id="2325572"/>
    <lineage>
        <taxon>Bacteria</taxon>
        <taxon>Bacillati</taxon>
        <taxon>Bacillota</taxon>
        <taxon>Bacilli</taxon>
        <taxon>Bacillales</taxon>
        <taxon>Bacillaceae</taxon>
        <taxon>Psychrobacillus</taxon>
    </lineage>
</organism>
<dbReference type="AlphaFoldDB" id="A0A544TV25"/>
<reference evidence="2 3" key="1">
    <citation type="submission" date="2019-06" db="EMBL/GenBank/DDBJ databases">
        <title>Psychrobacillus vulpis sp. nov., a new species isolated from feces of a red fox that inhabits in The Tablas de Daimiel Natural Park, Albacete, Spain.</title>
        <authorList>
            <person name="Rodriguez M."/>
            <person name="Reina J.C."/>
            <person name="Bejar V."/>
            <person name="Llamas I."/>
        </authorList>
    </citation>
    <scope>NUCLEOTIDE SEQUENCE [LARGE SCALE GENOMIC DNA]</scope>
    <source>
        <strain evidence="2 3">Z8</strain>
    </source>
</reference>
<proteinExistence type="predicted"/>
<name>A0A544TV25_9BACI</name>
<evidence type="ECO:0000313" key="3">
    <source>
        <dbReference type="Proteomes" id="UP000316626"/>
    </source>
</evidence>
<keyword evidence="1" id="KW-0175">Coiled coil</keyword>
<dbReference type="Proteomes" id="UP000316626">
    <property type="component" value="Unassembled WGS sequence"/>
</dbReference>
<evidence type="ECO:0000313" key="2">
    <source>
        <dbReference type="EMBL" id="TQR21291.1"/>
    </source>
</evidence>
<accession>A0A544TV25</accession>
<dbReference type="EMBL" id="VDGI01000002">
    <property type="protein sequence ID" value="TQR21291.1"/>
    <property type="molecule type" value="Genomic_DNA"/>
</dbReference>
<sequence length="141" mass="15818">MQLKRLKNNSSITVRKGGTDLLGYYYALLAKKQEELRRLIECQSSLSEKQSQFNENEHKCLEPELTATTWYGTLATSFDEIREAGIHTSYLEIAGAQFSAVFSAISNKIASLNAEIESIKQTIADLLAREAEERARARASK</sequence>